<proteinExistence type="predicted"/>
<dbReference type="HOGENOM" id="CLU_2250605_0_0_1"/>
<dbReference type="GeneID" id="6080107"/>
<sequence>MKRNNDGSSVMSGTAENVSILFKNVHNYRSTARCINLPLGGRSALYPIIPTRHKLCLYMDIRCPRHGTRALCTNFKNATTNRILDYLEFGNKVRQAHRQKRVTS</sequence>
<dbReference type="Proteomes" id="UP000001194">
    <property type="component" value="Unassembled WGS sequence"/>
</dbReference>
<reference evidence="1" key="1">
    <citation type="journal article" date="2008" name="Nature">
        <title>The genome of Laccaria bicolor provides insights into mycorrhizal symbiosis.</title>
        <authorList>
            <person name="Martin F."/>
            <person name="Aerts A."/>
            <person name="Ahren D."/>
            <person name="Brun A."/>
            <person name="Danchin E.G.J."/>
            <person name="Duchaussoy F."/>
            <person name="Gibon J."/>
            <person name="Kohler A."/>
            <person name="Lindquist E."/>
            <person name="Pereda V."/>
            <person name="Salamov A."/>
            <person name="Shapiro H.J."/>
            <person name="Wuyts J."/>
            <person name="Blaudez D."/>
            <person name="Buee M."/>
            <person name="Brokstein P."/>
            <person name="Canbaeck B."/>
            <person name="Cohen D."/>
            <person name="Courty P.E."/>
            <person name="Coutinho P.M."/>
            <person name="Delaruelle C."/>
            <person name="Detter J.C."/>
            <person name="Deveau A."/>
            <person name="DiFazio S."/>
            <person name="Duplessis S."/>
            <person name="Fraissinet-Tachet L."/>
            <person name="Lucic E."/>
            <person name="Frey-Klett P."/>
            <person name="Fourrey C."/>
            <person name="Feussner I."/>
            <person name="Gay G."/>
            <person name="Grimwood J."/>
            <person name="Hoegger P.J."/>
            <person name="Jain P."/>
            <person name="Kilaru S."/>
            <person name="Labbe J."/>
            <person name="Lin Y.C."/>
            <person name="Legue V."/>
            <person name="Le Tacon F."/>
            <person name="Marmeisse R."/>
            <person name="Melayah D."/>
            <person name="Montanini B."/>
            <person name="Muratet M."/>
            <person name="Nehls U."/>
            <person name="Niculita-Hirzel H."/>
            <person name="Oudot-Le Secq M.P."/>
            <person name="Peter M."/>
            <person name="Quesneville H."/>
            <person name="Rajashekar B."/>
            <person name="Reich M."/>
            <person name="Rouhier N."/>
            <person name="Schmutz J."/>
            <person name="Yin T."/>
            <person name="Chalot M."/>
            <person name="Henrissat B."/>
            <person name="Kuees U."/>
            <person name="Lucas S."/>
            <person name="Van de Peer Y."/>
            <person name="Podila G.K."/>
            <person name="Polle A."/>
            <person name="Pukkila P.J."/>
            <person name="Richardson P.M."/>
            <person name="Rouze P."/>
            <person name="Sanders I.R."/>
            <person name="Stajich J.E."/>
            <person name="Tunlid A."/>
            <person name="Tuskan G."/>
            <person name="Grigoriev I.V."/>
        </authorList>
    </citation>
    <scope>NUCLEOTIDE SEQUENCE [LARGE SCALE GENOMIC DNA]</scope>
</reference>
<evidence type="ECO:0000313" key="1">
    <source>
        <dbReference type="EMBL" id="EDR05099.1"/>
    </source>
</evidence>
<keyword evidence="2" id="KW-1185">Reference proteome</keyword>
<name>B0DJZ2_LACBS</name>
<gene>
    <name evidence="1" type="ORF">LACBIDRAFT_330221</name>
</gene>
<dbReference type="InParanoid" id="B0DJZ2"/>
<dbReference type="KEGG" id="lbc:LACBIDRAFT_330221"/>
<evidence type="ECO:0000313" key="2">
    <source>
        <dbReference type="Proteomes" id="UP000001194"/>
    </source>
</evidence>
<protein>
    <submittedName>
        <fullName evidence="1">Predicted protein</fullName>
    </submittedName>
</protein>
<dbReference type="AlphaFoldDB" id="B0DJZ2"/>
<accession>B0DJZ2</accession>
<organism evidence="2">
    <name type="scientific">Laccaria bicolor (strain S238N-H82 / ATCC MYA-4686)</name>
    <name type="common">Bicoloured deceiver</name>
    <name type="synonym">Laccaria laccata var. bicolor</name>
    <dbReference type="NCBI Taxonomy" id="486041"/>
    <lineage>
        <taxon>Eukaryota</taxon>
        <taxon>Fungi</taxon>
        <taxon>Dikarya</taxon>
        <taxon>Basidiomycota</taxon>
        <taxon>Agaricomycotina</taxon>
        <taxon>Agaricomycetes</taxon>
        <taxon>Agaricomycetidae</taxon>
        <taxon>Agaricales</taxon>
        <taxon>Agaricineae</taxon>
        <taxon>Hydnangiaceae</taxon>
        <taxon>Laccaria</taxon>
    </lineage>
</organism>
<dbReference type="EMBL" id="DS547115">
    <property type="protein sequence ID" value="EDR05099.1"/>
    <property type="molecule type" value="Genomic_DNA"/>
</dbReference>
<dbReference type="RefSeq" id="XP_001884489.1">
    <property type="nucleotide sequence ID" value="XM_001884454.1"/>
</dbReference>